<reference evidence="3" key="1">
    <citation type="submission" date="2022-11" db="UniProtKB">
        <authorList>
            <consortium name="WormBaseParasite"/>
        </authorList>
    </citation>
    <scope>IDENTIFICATION</scope>
</reference>
<evidence type="ECO:0000313" key="3">
    <source>
        <dbReference type="WBParaSite" id="nRc.2.0.1.t01511-RA"/>
    </source>
</evidence>
<dbReference type="Proteomes" id="UP000887565">
    <property type="component" value="Unplaced"/>
</dbReference>
<feature type="compositionally biased region" description="Polar residues" evidence="1">
    <location>
        <begin position="89"/>
        <end position="100"/>
    </location>
</feature>
<evidence type="ECO:0000256" key="1">
    <source>
        <dbReference type="SAM" id="MobiDB-lite"/>
    </source>
</evidence>
<sequence length="125" mass="13617">RSGATYAVYQAEGTYSPHVSYYQNSSVNGEFSFRFCWNGLKKLFSAMLASLFQLTYQPQAVLHSIPSTPYALGGHTTGSGIGLQEDDSTPQNFNHTTRASPATARPGERRVVWKTDTVGILGASH</sequence>
<keyword evidence="2" id="KW-1185">Reference proteome</keyword>
<protein>
    <submittedName>
        <fullName evidence="3">Uncharacterized protein</fullName>
    </submittedName>
</protein>
<feature type="region of interest" description="Disordered" evidence="1">
    <location>
        <begin position="76"/>
        <end position="108"/>
    </location>
</feature>
<name>A0A915HJK7_ROMCU</name>
<evidence type="ECO:0000313" key="2">
    <source>
        <dbReference type="Proteomes" id="UP000887565"/>
    </source>
</evidence>
<dbReference type="WBParaSite" id="nRc.2.0.1.t01511-RA">
    <property type="protein sequence ID" value="nRc.2.0.1.t01511-RA"/>
    <property type="gene ID" value="nRc.2.0.1.g01511"/>
</dbReference>
<proteinExistence type="predicted"/>
<accession>A0A915HJK7</accession>
<organism evidence="2 3">
    <name type="scientific">Romanomermis culicivorax</name>
    <name type="common">Nematode worm</name>
    <dbReference type="NCBI Taxonomy" id="13658"/>
    <lineage>
        <taxon>Eukaryota</taxon>
        <taxon>Metazoa</taxon>
        <taxon>Ecdysozoa</taxon>
        <taxon>Nematoda</taxon>
        <taxon>Enoplea</taxon>
        <taxon>Dorylaimia</taxon>
        <taxon>Mermithida</taxon>
        <taxon>Mermithoidea</taxon>
        <taxon>Mermithidae</taxon>
        <taxon>Romanomermis</taxon>
    </lineage>
</organism>
<dbReference type="AlphaFoldDB" id="A0A915HJK7"/>